<comment type="caution">
    <text evidence="1">The sequence shown here is derived from an EMBL/GenBank/DDBJ whole genome shotgun (WGS) entry which is preliminary data.</text>
</comment>
<name>A0A1F5ERG4_9BACT</name>
<proteinExistence type="predicted"/>
<evidence type="ECO:0000313" key="2">
    <source>
        <dbReference type="Proteomes" id="UP000186545"/>
    </source>
</evidence>
<accession>A0A1F5ERG4</accession>
<sequence length="84" mass="10230">MTMWIASLRSQRQSWALPNFVFARRVEFFVFTKTKNSTRRSNPRLHFESLPLFLKKPSDVRRPTKYLGLQNKNRWEIFKISHLF</sequence>
<organism evidence="1 2">
    <name type="scientific">Candidatus Campbellbacteria bacterium RIFCSPLOWO2_02_FULL_35_11</name>
    <dbReference type="NCBI Taxonomy" id="1797581"/>
    <lineage>
        <taxon>Bacteria</taxon>
        <taxon>Candidatus Campbelliibacteriota</taxon>
    </lineage>
</organism>
<dbReference type="EMBL" id="MFAD01000027">
    <property type="protein sequence ID" value="OGD69992.1"/>
    <property type="molecule type" value="Genomic_DNA"/>
</dbReference>
<dbReference type="Proteomes" id="UP000186545">
    <property type="component" value="Unassembled WGS sequence"/>
</dbReference>
<evidence type="ECO:0000313" key="1">
    <source>
        <dbReference type="EMBL" id="OGD69992.1"/>
    </source>
</evidence>
<reference evidence="1 2" key="1">
    <citation type="journal article" date="2016" name="Nat. Commun.">
        <title>Thousands of microbial genomes shed light on interconnected biogeochemical processes in an aquifer system.</title>
        <authorList>
            <person name="Anantharaman K."/>
            <person name="Brown C.T."/>
            <person name="Hug L.A."/>
            <person name="Sharon I."/>
            <person name="Castelle C.J."/>
            <person name="Probst A.J."/>
            <person name="Thomas B.C."/>
            <person name="Singh A."/>
            <person name="Wilkins M.J."/>
            <person name="Karaoz U."/>
            <person name="Brodie E.L."/>
            <person name="Williams K.H."/>
            <person name="Hubbard S.S."/>
            <person name="Banfield J.F."/>
        </authorList>
    </citation>
    <scope>NUCLEOTIDE SEQUENCE [LARGE SCALE GENOMIC DNA]</scope>
</reference>
<dbReference type="AlphaFoldDB" id="A0A1F5ERG4"/>
<gene>
    <name evidence="1" type="ORF">A3I18_00405</name>
</gene>
<protein>
    <submittedName>
        <fullName evidence="1">Uncharacterized protein</fullName>
    </submittedName>
</protein>